<evidence type="ECO:0000259" key="1">
    <source>
        <dbReference type="PROSITE" id="PS51077"/>
    </source>
</evidence>
<proteinExistence type="predicted"/>
<gene>
    <name evidence="2" type="ORF">HFP15_12260</name>
</gene>
<comment type="caution">
    <text evidence="2">The sequence shown here is derived from an EMBL/GenBank/DDBJ whole genome shotgun (WGS) entry which is preliminary data.</text>
</comment>
<dbReference type="PANTHER" id="PTHR30136">
    <property type="entry name" value="HELIX-TURN-HELIX TRANSCRIPTIONAL REGULATOR, ICLR FAMILY"/>
    <property type="match status" value="1"/>
</dbReference>
<dbReference type="Pfam" id="PF09339">
    <property type="entry name" value="HTH_IclR"/>
    <property type="match status" value="1"/>
</dbReference>
<dbReference type="Proteomes" id="UP000715441">
    <property type="component" value="Unassembled WGS sequence"/>
</dbReference>
<protein>
    <submittedName>
        <fullName evidence="2">Helix-turn-helix domain-containing protein</fullName>
    </submittedName>
</protein>
<dbReference type="InterPro" id="IPR005471">
    <property type="entry name" value="Tscrpt_reg_IclR_N"/>
</dbReference>
<feature type="domain" description="HTH iclR-type" evidence="1">
    <location>
        <begin position="8"/>
        <end position="64"/>
    </location>
</feature>
<dbReference type="InterPro" id="IPR050707">
    <property type="entry name" value="HTH_MetabolicPath_Reg"/>
</dbReference>
<accession>A0ABX1J1J6</accession>
<name>A0ABX1J1J6_9PSEU</name>
<reference evidence="2 3" key="1">
    <citation type="submission" date="2020-04" db="EMBL/GenBank/DDBJ databases">
        <title>Novel species.</title>
        <authorList>
            <person name="Teo W.F.A."/>
            <person name="Lipun K."/>
            <person name="Srisuk N."/>
            <person name="Duangmal K."/>
        </authorList>
    </citation>
    <scope>NUCLEOTIDE SEQUENCE [LARGE SCALE GENOMIC DNA]</scope>
    <source>
        <strain evidence="2 3">K13G38</strain>
    </source>
</reference>
<dbReference type="InterPro" id="IPR036388">
    <property type="entry name" value="WH-like_DNA-bd_sf"/>
</dbReference>
<keyword evidence="3" id="KW-1185">Reference proteome</keyword>
<dbReference type="SUPFAM" id="SSF46785">
    <property type="entry name" value="Winged helix' DNA-binding domain"/>
    <property type="match status" value="1"/>
</dbReference>
<dbReference type="Gene3D" id="1.10.10.10">
    <property type="entry name" value="Winged helix-like DNA-binding domain superfamily/Winged helix DNA-binding domain"/>
    <property type="match status" value="1"/>
</dbReference>
<dbReference type="PROSITE" id="PS51077">
    <property type="entry name" value="HTH_ICLR"/>
    <property type="match status" value="1"/>
</dbReference>
<evidence type="ECO:0000313" key="2">
    <source>
        <dbReference type="EMBL" id="NKQ53652.1"/>
    </source>
</evidence>
<dbReference type="PANTHER" id="PTHR30136:SF35">
    <property type="entry name" value="HTH-TYPE TRANSCRIPTIONAL REGULATOR RV1719"/>
    <property type="match status" value="1"/>
</dbReference>
<organism evidence="2 3">
    <name type="scientific">Amycolatopsis acididurans</name>
    <dbReference type="NCBI Taxonomy" id="2724524"/>
    <lineage>
        <taxon>Bacteria</taxon>
        <taxon>Bacillati</taxon>
        <taxon>Actinomycetota</taxon>
        <taxon>Actinomycetes</taxon>
        <taxon>Pseudonocardiales</taxon>
        <taxon>Pseudonocardiaceae</taxon>
        <taxon>Amycolatopsis</taxon>
    </lineage>
</organism>
<dbReference type="EMBL" id="JAAXLS010000006">
    <property type="protein sequence ID" value="NKQ53652.1"/>
    <property type="molecule type" value="Genomic_DNA"/>
</dbReference>
<dbReference type="InterPro" id="IPR036390">
    <property type="entry name" value="WH_DNA-bd_sf"/>
</dbReference>
<sequence>MTADRPASPSVDRALTVLEALVSAGDGMTLSGLSRATRIPLATTASIVYTLEERGYATRRVVGRSHFWRATSRLYELAAPLATEALSSPTAP</sequence>
<evidence type="ECO:0000313" key="3">
    <source>
        <dbReference type="Proteomes" id="UP000715441"/>
    </source>
</evidence>